<dbReference type="EMBL" id="LHQR01000065">
    <property type="protein sequence ID" value="KXG48616.1"/>
    <property type="molecule type" value="Genomic_DNA"/>
</dbReference>
<dbReference type="OMA" id="HFREEAN"/>
<organism evidence="1 2">
    <name type="scientific">Penicillium patulum</name>
    <name type="common">Penicillium griseofulvum</name>
    <dbReference type="NCBI Taxonomy" id="5078"/>
    <lineage>
        <taxon>Eukaryota</taxon>
        <taxon>Fungi</taxon>
        <taxon>Dikarya</taxon>
        <taxon>Ascomycota</taxon>
        <taxon>Pezizomycotina</taxon>
        <taxon>Eurotiomycetes</taxon>
        <taxon>Eurotiomycetidae</taxon>
        <taxon>Eurotiales</taxon>
        <taxon>Aspergillaceae</taxon>
        <taxon>Penicillium</taxon>
    </lineage>
</organism>
<gene>
    <name evidence="1" type="ORF">PGRI_024860</name>
</gene>
<keyword evidence="2" id="KW-1185">Reference proteome</keyword>
<dbReference type="Proteomes" id="UP000070168">
    <property type="component" value="Unassembled WGS sequence"/>
</dbReference>
<sequence length="300" mass="33802">MSEVTIQLPGTIFWSKPFDFENGDAVSVTRTEKYTWSREMTKVHFREEANQAVETAKSQSTFGGEAGGSWDIFSAKRLKDETREVVKESGIEKTVYTVGPKGRIIAYQMHFVGPGISVASKQVITRPEPDPEFEEKLAVQIDCELRAHKFLQGIKIVYGRLEQNQPDDIIPVINNDSPNINYGFEDADFVWLVPEWGKKASDSETCTDLRCRQSEESTPNGLDLASGAGGTYRYLQIGRNPNVRDKIVDIRMIRSKIEITGKSLTDLGYDGISNDFNADRGHDYLYLIWKTITLDNTVLS</sequence>
<dbReference type="AlphaFoldDB" id="A0A135LI20"/>
<reference evidence="1 2" key="1">
    <citation type="journal article" date="2016" name="BMC Genomics">
        <title>Genome sequencing and secondary metabolism of the postharvest pathogen Penicillium griseofulvum.</title>
        <authorList>
            <person name="Banani H."/>
            <person name="Marcet-Houben M."/>
            <person name="Ballester A.R."/>
            <person name="Abbruscato P."/>
            <person name="Gonzalez-Candelas L."/>
            <person name="Gabaldon T."/>
            <person name="Spadaro D."/>
        </authorList>
    </citation>
    <scope>NUCLEOTIDE SEQUENCE [LARGE SCALE GENOMIC DNA]</scope>
    <source>
        <strain evidence="1 2">PG3</strain>
    </source>
</reference>
<protein>
    <submittedName>
        <fullName evidence="1">Uncharacterized protein</fullName>
    </submittedName>
</protein>
<evidence type="ECO:0000313" key="2">
    <source>
        <dbReference type="Proteomes" id="UP000070168"/>
    </source>
</evidence>
<proteinExistence type="predicted"/>
<evidence type="ECO:0000313" key="1">
    <source>
        <dbReference type="EMBL" id="KXG48616.1"/>
    </source>
</evidence>
<dbReference type="OrthoDB" id="1046782at2759"/>
<accession>A0A135LI20</accession>
<dbReference type="RefSeq" id="XP_040647152.1">
    <property type="nucleotide sequence ID" value="XM_040790199.1"/>
</dbReference>
<comment type="caution">
    <text evidence="1">The sequence shown here is derived from an EMBL/GenBank/DDBJ whole genome shotgun (WGS) entry which is preliminary data.</text>
</comment>
<dbReference type="STRING" id="5078.A0A135LI20"/>
<name>A0A135LI20_PENPA</name>
<dbReference type="GeneID" id="63705499"/>